<name>A0ABX6QUL0_9HYPH</name>
<keyword evidence="1" id="KW-0614">Plasmid</keyword>
<dbReference type="EMBL" id="CP058351">
    <property type="protein sequence ID" value="QLF72007.1"/>
    <property type="molecule type" value="Genomic_DNA"/>
</dbReference>
<geneLocation type="plasmid" evidence="1 2">
    <name>pPRADMK78_01</name>
</geneLocation>
<dbReference type="Gene3D" id="3.40.50.1240">
    <property type="entry name" value="Phosphoglycerate mutase-like"/>
    <property type="match status" value="1"/>
</dbReference>
<dbReference type="InterPro" id="IPR013078">
    <property type="entry name" value="His_Pase_superF_clade-1"/>
</dbReference>
<reference evidence="1 2" key="1">
    <citation type="submission" date="2020-06" db="EMBL/GenBank/DDBJ databases">
        <title>Genome sequence of Rhizobium sp strain ADMK78.</title>
        <authorList>
            <person name="Rahi P."/>
        </authorList>
    </citation>
    <scope>NUCLEOTIDE SEQUENCE [LARGE SCALE GENOMIC DNA]</scope>
    <source>
        <strain evidence="1 2">ADMK78</strain>
        <plasmid evidence="1 2">pPRADMK78_01</plasmid>
    </source>
</reference>
<gene>
    <name evidence="1" type="ORF">FE840_017900</name>
</gene>
<dbReference type="CDD" id="cd07067">
    <property type="entry name" value="HP_PGM_like"/>
    <property type="match status" value="1"/>
</dbReference>
<dbReference type="Pfam" id="PF00300">
    <property type="entry name" value="His_Phos_1"/>
    <property type="match status" value="1"/>
</dbReference>
<dbReference type="Proteomes" id="UP000308530">
    <property type="component" value="Plasmid pPRADMK78_01"/>
</dbReference>
<organism evidence="1 2">
    <name type="scientific">Peteryoungia desertarenae</name>
    <dbReference type="NCBI Taxonomy" id="1813451"/>
    <lineage>
        <taxon>Bacteria</taxon>
        <taxon>Pseudomonadati</taxon>
        <taxon>Pseudomonadota</taxon>
        <taxon>Alphaproteobacteria</taxon>
        <taxon>Hyphomicrobiales</taxon>
        <taxon>Rhizobiaceae</taxon>
        <taxon>Peteryoungia</taxon>
    </lineage>
</organism>
<accession>A0ABX6QUL0</accession>
<evidence type="ECO:0000313" key="2">
    <source>
        <dbReference type="Proteomes" id="UP000308530"/>
    </source>
</evidence>
<dbReference type="SUPFAM" id="SSF53254">
    <property type="entry name" value="Phosphoglycerate mutase-like"/>
    <property type="match status" value="1"/>
</dbReference>
<protein>
    <submittedName>
        <fullName evidence="1">Histidine phosphatase family protein</fullName>
    </submittedName>
</protein>
<keyword evidence="2" id="KW-1185">Reference proteome</keyword>
<proteinExistence type="predicted"/>
<sequence>MTLTKIKRRTILSLPFAFIASQTHGSEQGWRALAQGEAIALIRHAQAPGTGDPANFRIGDCSTQRNLSDEGREQSRRLGALFRAEGIQVARIYSSQWCRCLETAKLMGLGPVNELPALNSFFDNASRGPAQTQELIEWLTRQDQSQPIVLVTHLVNITRLTGIVPRQGEIVFIAPPTVDEIVVIDRQTV</sequence>
<dbReference type="InterPro" id="IPR029033">
    <property type="entry name" value="His_PPase_superfam"/>
</dbReference>
<evidence type="ECO:0000313" key="1">
    <source>
        <dbReference type="EMBL" id="QLF72007.1"/>
    </source>
</evidence>